<dbReference type="InterPro" id="IPR002173">
    <property type="entry name" value="Carboh/pur_kinase_PfkB_CS"/>
</dbReference>
<dbReference type="NCBIfam" id="TIGR04382">
    <property type="entry name" value="myo_inos_iolC_N"/>
    <property type="match status" value="1"/>
</dbReference>
<dbReference type="Proteomes" id="UP000193900">
    <property type="component" value="Unassembled WGS sequence"/>
</dbReference>
<dbReference type="InterPro" id="IPR030830">
    <property type="entry name" value="Myo_inos_IolC"/>
</dbReference>
<keyword evidence="3" id="KW-0547">Nucleotide-binding</keyword>
<dbReference type="GO" id="GO:0005524">
    <property type="term" value="F:ATP binding"/>
    <property type="evidence" value="ECO:0007669"/>
    <property type="project" value="UniProtKB-KW"/>
</dbReference>
<dbReference type="PANTHER" id="PTHR43085:SF49">
    <property type="entry name" value="5-DEHYDRO-2-DEOXYGLUCONOKINASE"/>
    <property type="match status" value="1"/>
</dbReference>
<feature type="domain" description="Carbohydrate kinase PfkB" evidence="6">
    <location>
        <begin position="7"/>
        <end position="319"/>
    </location>
</feature>
<name>A0A1Y5SEP4_9RHOB</name>
<dbReference type="CDD" id="cd01166">
    <property type="entry name" value="KdgK"/>
    <property type="match status" value="1"/>
</dbReference>
<evidence type="ECO:0000259" key="6">
    <source>
        <dbReference type="Pfam" id="PF00294"/>
    </source>
</evidence>
<dbReference type="InterPro" id="IPR011611">
    <property type="entry name" value="PfkB_dom"/>
</dbReference>
<dbReference type="InterPro" id="IPR050306">
    <property type="entry name" value="PfkB_Carbo_kinase"/>
</dbReference>
<dbReference type="PANTHER" id="PTHR43085">
    <property type="entry name" value="HEXOKINASE FAMILY MEMBER"/>
    <property type="match status" value="1"/>
</dbReference>
<evidence type="ECO:0000256" key="3">
    <source>
        <dbReference type="ARBA" id="ARBA00022741"/>
    </source>
</evidence>
<dbReference type="Gene3D" id="3.40.1190.20">
    <property type="match status" value="1"/>
</dbReference>
<dbReference type="GO" id="GO:0047590">
    <property type="term" value="F:5-dehydro-2-deoxygluconokinase activity"/>
    <property type="evidence" value="ECO:0007669"/>
    <property type="project" value="UniProtKB-EC"/>
</dbReference>
<dbReference type="Pfam" id="PF00294">
    <property type="entry name" value="PfkB"/>
    <property type="match status" value="1"/>
</dbReference>
<keyword evidence="2 8" id="KW-0808">Transferase</keyword>
<proteinExistence type="inferred from homology"/>
<dbReference type="InterPro" id="IPR013785">
    <property type="entry name" value="Aldolase_TIM"/>
</dbReference>
<dbReference type="Pfam" id="PF09863">
    <property type="entry name" value="DUF2090"/>
    <property type="match status" value="1"/>
</dbReference>
<dbReference type="Gene3D" id="3.20.20.70">
    <property type="entry name" value="Aldolase class I"/>
    <property type="match status" value="1"/>
</dbReference>
<evidence type="ECO:0000313" key="8">
    <source>
        <dbReference type="EMBL" id="SLN39059.1"/>
    </source>
</evidence>
<organism evidence="8 9">
    <name type="scientific">Roseisalinus antarcticus</name>
    <dbReference type="NCBI Taxonomy" id="254357"/>
    <lineage>
        <taxon>Bacteria</taxon>
        <taxon>Pseudomonadati</taxon>
        <taxon>Pseudomonadota</taxon>
        <taxon>Alphaproteobacteria</taxon>
        <taxon>Rhodobacterales</taxon>
        <taxon>Roseobacteraceae</taxon>
        <taxon>Roseisalinus</taxon>
    </lineage>
</organism>
<dbReference type="InterPro" id="IPR029056">
    <property type="entry name" value="Ribokinase-like"/>
</dbReference>
<protein>
    <submittedName>
        <fullName evidence="8">5-dehydro-2-deoxygluconokinase</fullName>
        <ecNumber evidence="8">2.7.1.92</ecNumber>
    </submittedName>
</protein>
<evidence type="ECO:0000313" key="9">
    <source>
        <dbReference type="Proteomes" id="UP000193900"/>
    </source>
</evidence>
<keyword evidence="9" id="KW-1185">Reference proteome</keyword>
<evidence type="ECO:0000256" key="2">
    <source>
        <dbReference type="ARBA" id="ARBA00022679"/>
    </source>
</evidence>
<gene>
    <name evidence="8" type="primary">iolC_2</name>
    <name evidence="8" type="ORF">ROA7023_01492</name>
</gene>
<dbReference type="EMBL" id="FWFZ01000006">
    <property type="protein sequence ID" value="SLN39059.1"/>
    <property type="molecule type" value="Genomic_DNA"/>
</dbReference>
<dbReference type="InterPro" id="IPR018659">
    <property type="entry name" value="DUF2090"/>
</dbReference>
<keyword evidence="5" id="KW-0067">ATP-binding</keyword>
<dbReference type="EC" id="2.7.1.92" evidence="8"/>
<dbReference type="AlphaFoldDB" id="A0A1Y5SEP4"/>
<feature type="domain" description="DUF2090" evidence="7">
    <location>
        <begin position="323"/>
        <end position="626"/>
    </location>
</feature>
<evidence type="ECO:0000256" key="5">
    <source>
        <dbReference type="ARBA" id="ARBA00022840"/>
    </source>
</evidence>
<dbReference type="PROSITE" id="PS00583">
    <property type="entry name" value="PFKB_KINASES_1"/>
    <property type="match status" value="1"/>
</dbReference>
<dbReference type="RefSeq" id="WP_085878377.1">
    <property type="nucleotide sequence ID" value="NZ_FWFZ01000006.1"/>
</dbReference>
<dbReference type="InterPro" id="IPR023314">
    <property type="entry name" value="Myo_inos_IolC-like_sf"/>
</dbReference>
<reference evidence="8 9" key="1">
    <citation type="submission" date="2017-03" db="EMBL/GenBank/DDBJ databases">
        <authorList>
            <person name="Afonso C.L."/>
            <person name="Miller P.J."/>
            <person name="Scott M.A."/>
            <person name="Spackman E."/>
            <person name="Goraichik I."/>
            <person name="Dimitrov K.M."/>
            <person name="Suarez D.L."/>
            <person name="Swayne D.E."/>
        </authorList>
    </citation>
    <scope>NUCLEOTIDE SEQUENCE [LARGE SCALE GENOMIC DNA]</scope>
    <source>
        <strain evidence="8 9">CECT 7023</strain>
    </source>
</reference>
<dbReference type="SUPFAM" id="SSF53613">
    <property type="entry name" value="Ribokinase-like"/>
    <property type="match status" value="1"/>
</dbReference>
<dbReference type="Gene3D" id="2.20.150.10">
    <property type="entry name" value="putative 5-dehydro-2- deoxygluconokinase"/>
    <property type="match status" value="1"/>
</dbReference>
<keyword evidence="4 8" id="KW-0418">Kinase</keyword>
<dbReference type="OrthoDB" id="9792663at2"/>
<accession>A0A1Y5SEP4</accession>
<evidence type="ECO:0000256" key="1">
    <source>
        <dbReference type="ARBA" id="ARBA00010688"/>
    </source>
</evidence>
<evidence type="ECO:0000259" key="7">
    <source>
        <dbReference type="Pfam" id="PF09863"/>
    </source>
</evidence>
<sequence>MKSLDAITIGRSSVDLYGGQVGGRLEDMRGFDKYIGGSPTNIACGTARLGLKSGLITRVGNEHMGRFIREQLAREGVDTRGVITDPERLTALVLLGIRDEEQFPLIFYRENCADMALSEADIDEGLLSDTRSVVATGTHLSHPRTEAAVVKALRLARAHGALTALDIDYRPNLWGLAGHDAGESRFIESAAVTAKLQSHLHFFDLIVGTEEEFHIAGGTTDTVAALRNVREVSGATLVCKRGPMGAVAFAGPIPDSLDDGEAGPGFPIEVFNVLGAGDGFMSGLLKGWLDGAAWPVALKYANACGALAVSRHGCTPAYPSWDELQFLLERGVKVPALRKDEALEQVHWSTNRKPEWETLRVFAFDHRAQLEEMPGADAEKIGRFKEMCLTALNRVAQGRPGYGLLCDGRYGRRALYRAAGTGLWIGRPVELPGSRPLRFEPEIGPDLGGLAEWPSEHVVKVLCFCHPDDDAETWAEQEAAILRLFRASRRNRLELLLEVIPSQVGQVSEGTVAAIVERIYALGVHPDWWKLEPMTSEAAWQATCAAISRHDPHCRGIVLLGLAASEEALGASFDAAVCHPMVKGFAVGRTIFAEAAGGYMAGTLDEADAITQMSEIYQRLCLRWDRACAKAREAA</sequence>
<evidence type="ECO:0000256" key="4">
    <source>
        <dbReference type="ARBA" id="ARBA00022777"/>
    </source>
</evidence>
<comment type="similarity">
    <text evidence="1">Belongs to the carbohydrate kinase PfkB family.</text>
</comment>
<dbReference type="PROSITE" id="PS00584">
    <property type="entry name" value="PFKB_KINASES_2"/>
    <property type="match status" value="1"/>
</dbReference>